<dbReference type="GO" id="GO:0016787">
    <property type="term" value="F:hydrolase activity"/>
    <property type="evidence" value="ECO:0007669"/>
    <property type="project" value="InterPro"/>
</dbReference>
<feature type="domain" description="Alpha/beta hydrolase fold-3" evidence="1">
    <location>
        <begin position="2"/>
        <end position="35"/>
    </location>
</feature>
<dbReference type="OrthoDB" id="408631at2759"/>
<keyword evidence="3" id="KW-1185">Reference proteome</keyword>
<dbReference type="SUPFAM" id="SSF53474">
    <property type="entry name" value="alpha/beta-Hydrolases"/>
    <property type="match status" value="1"/>
</dbReference>
<sequence>MDPLRDEDLAYAESLKAAGVEVELNVYPGLPHGFMLAVDLPVVSEYYDHMVKWVTGVGVT</sequence>
<organism evidence="2 3">
    <name type="scientific">Cladophialophora immunda</name>
    <dbReference type="NCBI Taxonomy" id="569365"/>
    <lineage>
        <taxon>Eukaryota</taxon>
        <taxon>Fungi</taxon>
        <taxon>Dikarya</taxon>
        <taxon>Ascomycota</taxon>
        <taxon>Pezizomycotina</taxon>
        <taxon>Eurotiomycetes</taxon>
        <taxon>Chaetothyriomycetidae</taxon>
        <taxon>Chaetothyriales</taxon>
        <taxon>Herpotrichiellaceae</taxon>
        <taxon>Cladophialophora</taxon>
    </lineage>
</organism>
<name>A0A0D2AVS3_9EURO</name>
<dbReference type="VEuPathDB" id="FungiDB:PV07_05195"/>
<evidence type="ECO:0000259" key="1">
    <source>
        <dbReference type="Pfam" id="PF07859"/>
    </source>
</evidence>
<reference evidence="2 3" key="1">
    <citation type="submission" date="2015-01" db="EMBL/GenBank/DDBJ databases">
        <title>The Genome Sequence of Cladophialophora immunda CBS83496.</title>
        <authorList>
            <consortium name="The Broad Institute Genomics Platform"/>
            <person name="Cuomo C."/>
            <person name="de Hoog S."/>
            <person name="Gorbushina A."/>
            <person name="Stielow B."/>
            <person name="Teixiera M."/>
            <person name="Abouelleil A."/>
            <person name="Chapman S.B."/>
            <person name="Priest M."/>
            <person name="Young S.K."/>
            <person name="Wortman J."/>
            <person name="Nusbaum C."/>
            <person name="Birren B."/>
        </authorList>
    </citation>
    <scope>NUCLEOTIDE SEQUENCE [LARGE SCALE GENOMIC DNA]</scope>
    <source>
        <strain evidence="2 3">CBS 83496</strain>
    </source>
</reference>
<proteinExistence type="predicted"/>
<dbReference type="EMBL" id="KN847042">
    <property type="protein sequence ID" value="KIW29377.1"/>
    <property type="molecule type" value="Genomic_DNA"/>
</dbReference>
<evidence type="ECO:0000313" key="3">
    <source>
        <dbReference type="Proteomes" id="UP000054466"/>
    </source>
</evidence>
<dbReference type="Pfam" id="PF07859">
    <property type="entry name" value="Abhydrolase_3"/>
    <property type="match status" value="1"/>
</dbReference>
<dbReference type="AlphaFoldDB" id="A0A0D2AVS3"/>
<accession>A0A0D2AVS3</accession>
<dbReference type="InterPro" id="IPR029058">
    <property type="entry name" value="AB_hydrolase_fold"/>
</dbReference>
<dbReference type="InterPro" id="IPR013094">
    <property type="entry name" value="AB_hydrolase_3"/>
</dbReference>
<dbReference type="RefSeq" id="XP_016249593.1">
    <property type="nucleotide sequence ID" value="XM_016392074.1"/>
</dbReference>
<dbReference type="STRING" id="569365.A0A0D2AVS3"/>
<dbReference type="GeneID" id="27344389"/>
<gene>
    <name evidence="2" type="ORF">PV07_05195</name>
</gene>
<evidence type="ECO:0000313" key="2">
    <source>
        <dbReference type="EMBL" id="KIW29377.1"/>
    </source>
</evidence>
<protein>
    <recommendedName>
        <fullName evidence="1">Alpha/beta hydrolase fold-3 domain-containing protein</fullName>
    </recommendedName>
</protein>
<dbReference type="HOGENOM" id="CLU_2941533_0_0_1"/>
<dbReference type="Gene3D" id="3.40.50.1820">
    <property type="entry name" value="alpha/beta hydrolase"/>
    <property type="match status" value="1"/>
</dbReference>
<dbReference type="Proteomes" id="UP000054466">
    <property type="component" value="Unassembled WGS sequence"/>
</dbReference>